<accession>A0A5J4WS43</accession>
<proteinExistence type="predicted"/>
<comment type="caution">
    <text evidence="1">The sequence shown here is derived from an EMBL/GenBank/DDBJ whole genome shotgun (WGS) entry which is preliminary data.</text>
</comment>
<reference evidence="1 2" key="1">
    <citation type="submission" date="2019-03" db="EMBL/GenBank/DDBJ databases">
        <title>Single cell metagenomics reveals metabolic interactions within the superorganism composed of flagellate Streblomastix strix and complex community of Bacteroidetes bacteria on its surface.</title>
        <authorList>
            <person name="Treitli S.C."/>
            <person name="Kolisko M."/>
            <person name="Husnik F."/>
            <person name="Keeling P."/>
            <person name="Hampl V."/>
        </authorList>
    </citation>
    <scope>NUCLEOTIDE SEQUENCE [LARGE SCALE GENOMIC DNA]</scope>
    <source>
        <strain evidence="1">ST1C</strain>
    </source>
</reference>
<sequence>DEQDQSELINVGYGRALIISVSTAGGCGEQEDKEICDRLIHIILFLSKLNNGRNGDFSPGPSFLPQPALSKS</sequence>
<evidence type="ECO:0000313" key="2">
    <source>
        <dbReference type="Proteomes" id="UP000324800"/>
    </source>
</evidence>
<dbReference type="AlphaFoldDB" id="A0A5J4WS43"/>
<organism evidence="1 2">
    <name type="scientific">Streblomastix strix</name>
    <dbReference type="NCBI Taxonomy" id="222440"/>
    <lineage>
        <taxon>Eukaryota</taxon>
        <taxon>Metamonada</taxon>
        <taxon>Preaxostyla</taxon>
        <taxon>Oxymonadida</taxon>
        <taxon>Streblomastigidae</taxon>
        <taxon>Streblomastix</taxon>
    </lineage>
</organism>
<evidence type="ECO:0000313" key="1">
    <source>
        <dbReference type="EMBL" id="KAA6397396.1"/>
    </source>
</evidence>
<dbReference type="Proteomes" id="UP000324800">
    <property type="component" value="Unassembled WGS sequence"/>
</dbReference>
<name>A0A5J4WS43_9EUKA</name>
<feature type="non-terminal residue" evidence="1">
    <location>
        <position position="1"/>
    </location>
</feature>
<gene>
    <name evidence="1" type="ORF">EZS28_007072</name>
</gene>
<protein>
    <submittedName>
        <fullName evidence="1">Uncharacterized protein</fullName>
    </submittedName>
</protein>
<dbReference type="EMBL" id="SNRW01001190">
    <property type="protein sequence ID" value="KAA6397396.1"/>
    <property type="molecule type" value="Genomic_DNA"/>
</dbReference>